<sequence>MITSETASLQAAARNNADWCASVCRSHGIPSTFGERVWRSARRTPLYYPDAVTLLADAVPSDVLAGIDTSPGCSIKDSFAAQDFTSHGFAELFTAHWIYRLPEARPASGLRAEEVGTAAGLRAWQSAWHGGDDAPDVFRPALLDEPDVVVLALRSGEELAGGVVLNRGSGVVGLSNLFAVDGEETAVWSAAVAAAAARWPELPLAGYEHGDDLEHALACGFVALGPLRVWMRR</sequence>
<name>A0A0F0HFH7_LENAE</name>
<proteinExistence type="predicted"/>
<evidence type="ECO:0000313" key="2">
    <source>
        <dbReference type="Proteomes" id="UP000033393"/>
    </source>
</evidence>
<dbReference type="PATRIC" id="fig|68170.10.peg.3528"/>
<dbReference type="OrthoDB" id="153065at2"/>
<protein>
    <recommendedName>
        <fullName evidence="3">N-acetyltransferase domain-containing protein</fullName>
    </recommendedName>
</protein>
<dbReference type="Proteomes" id="UP000033393">
    <property type="component" value="Unassembled WGS sequence"/>
</dbReference>
<evidence type="ECO:0000313" key="1">
    <source>
        <dbReference type="EMBL" id="KJK53082.1"/>
    </source>
</evidence>
<dbReference type="AlphaFoldDB" id="A0A0F0HFH7"/>
<gene>
    <name evidence="1" type="ORF">UK23_01825</name>
</gene>
<evidence type="ECO:0008006" key="3">
    <source>
        <dbReference type="Google" id="ProtNLM"/>
    </source>
</evidence>
<dbReference type="EMBL" id="JYJG01000004">
    <property type="protein sequence ID" value="KJK53082.1"/>
    <property type="molecule type" value="Genomic_DNA"/>
</dbReference>
<keyword evidence="2" id="KW-1185">Reference proteome</keyword>
<dbReference type="RefSeq" id="WP_045309554.1">
    <property type="nucleotide sequence ID" value="NZ_JYJG01000004.1"/>
</dbReference>
<reference evidence="1 2" key="1">
    <citation type="submission" date="2015-02" db="EMBL/GenBank/DDBJ databases">
        <authorList>
            <person name="Ju K.-S."/>
            <person name="Doroghazi J.R."/>
            <person name="Metcalf W."/>
        </authorList>
    </citation>
    <scope>NUCLEOTIDE SEQUENCE [LARGE SCALE GENOMIC DNA]</scope>
    <source>
        <strain evidence="1 2">NRRL B-16140</strain>
    </source>
</reference>
<organism evidence="1 2">
    <name type="scientific">Lentzea aerocolonigenes</name>
    <name type="common">Lechevalieria aerocolonigenes</name>
    <name type="synonym">Saccharothrix aerocolonigenes</name>
    <dbReference type="NCBI Taxonomy" id="68170"/>
    <lineage>
        <taxon>Bacteria</taxon>
        <taxon>Bacillati</taxon>
        <taxon>Actinomycetota</taxon>
        <taxon>Actinomycetes</taxon>
        <taxon>Pseudonocardiales</taxon>
        <taxon>Pseudonocardiaceae</taxon>
        <taxon>Lentzea</taxon>
    </lineage>
</organism>
<comment type="caution">
    <text evidence="1">The sequence shown here is derived from an EMBL/GenBank/DDBJ whole genome shotgun (WGS) entry which is preliminary data.</text>
</comment>
<accession>A0A0F0HFH7</accession>